<dbReference type="HOGENOM" id="CLU_102921_0_0_11"/>
<organism evidence="1 2">
    <name type="scientific">Gordonia bronchialis (strain ATCC 25592 / DSM 43247 / BCRC 13721 / JCM 3198 / KCTC 3076 / NBRC 16047 / NCTC 10667)</name>
    <name type="common">Rhodococcus bronchialis</name>
    <dbReference type="NCBI Taxonomy" id="526226"/>
    <lineage>
        <taxon>Bacteria</taxon>
        <taxon>Bacillati</taxon>
        <taxon>Actinomycetota</taxon>
        <taxon>Actinomycetes</taxon>
        <taxon>Mycobacteriales</taxon>
        <taxon>Gordoniaceae</taxon>
        <taxon>Gordonia</taxon>
    </lineage>
</organism>
<keyword evidence="2" id="KW-1185">Reference proteome</keyword>
<dbReference type="RefSeq" id="WP_012835141.1">
    <property type="nucleotide sequence ID" value="NC_013441.1"/>
</dbReference>
<reference evidence="2" key="1">
    <citation type="submission" date="2009-10" db="EMBL/GenBank/DDBJ databases">
        <title>The complete chromosome of Gordonia bronchialis DSM 43247.</title>
        <authorList>
            <consortium name="US DOE Joint Genome Institute (JGI-PGF)"/>
            <person name="Lucas S."/>
            <person name="Copeland A."/>
            <person name="Lapidus A."/>
            <person name="Glavina del Rio T."/>
            <person name="Dalin E."/>
            <person name="Tice H."/>
            <person name="Bruce D."/>
            <person name="Goodwin L."/>
            <person name="Pitluck S."/>
            <person name="Kyrpides N."/>
            <person name="Mavromatis K."/>
            <person name="Ivanova N."/>
            <person name="Ovchinnikova G."/>
            <person name="Saunders E."/>
            <person name="Brettin T."/>
            <person name="Detter J.C."/>
            <person name="Han C."/>
            <person name="Larimer F."/>
            <person name="Land M."/>
            <person name="Hauser L."/>
            <person name="Markowitz V."/>
            <person name="Cheng J.-F."/>
            <person name="Hugenholtz P."/>
            <person name="Woyke T."/>
            <person name="Wu D."/>
            <person name="Jando M."/>
            <person name="Schneider S."/>
            <person name="Goeker M."/>
            <person name="Klenk H.-P."/>
            <person name="Eisen J.A."/>
        </authorList>
    </citation>
    <scope>NUCLEOTIDE SEQUENCE [LARGE SCALE GENOMIC DNA]</scope>
    <source>
        <strain evidence="2">ATCC 25592 / DSM 43247 / BCRC 13721 / JCM 3198 / KCTC 3076 / NBRC 16047 / NCTC 10667</strain>
    </source>
</reference>
<dbReference type="STRING" id="526226.Gbro_3432"/>
<gene>
    <name evidence="1" type="ordered locus">Gbro_3432</name>
</gene>
<evidence type="ECO:0000313" key="2">
    <source>
        <dbReference type="Proteomes" id="UP000001219"/>
    </source>
</evidence>
<dbReference type="AlphaFoldDB" id="D0LE35"/>
<reference evidence="1 2" key="2">
    <citation type="journal article" date="2010" name="Stand. Genomic Sci.">
        <title>Complete genome sequence of Gordonia bronchialis type strain (3410).</title>
        <authorList>
            <person name="Ivanova N."/>
            <person name="Sikorski J."/>
            <person name="Jando M."/>
            <person name="Lapidus A."/>
            <person name="Nolan M."/>
            <person name="Lucas S."/>
            <person name="Del Rio T.G."/>
            <person name="Tice H."/>
            <person name="Copeland A."/>
            <person name="Cheng J.F."/>
            <person name="Chen F."/>
            <person name="Bruce D."/>
            <person name="Goodwin L."/>
            <person name="Pitluck S."/>
            <person name="Mavromatis K."/>
            <person name="Ovchinnikova G."/>
            <person name="Pati A."/>
            <person name="Chen A."/>
            <person name="Palaniappan K."/>
            <person name="Land M."/>
            <person name="Hauser L."/>
            <person name="Chang Y.J."/>
            <person name="Jeffries C.D."/>
            <person name="Chain P."/>
            <person name="Saunders E."/>
            <person name="Han C."/>
            <person name="Detter J.C."/>
            <person name="Brettin T."/>
            <person name="Rohde M."/>
            <person name="Goker M."/>
            <person name="Bristow J."/>
            <person name="Eisen J.A."/>
            <person name="Markowitz V."/>
            <person name="Hugenholtz P."/>
            <person name="Klenk H.P."/>
            <person name="Kyrpides N.C."/>
        </authorList>
    </citation>
    <scope>NUCLEOTIDE SEQUENCE [LARGE SCALE GENOMIC DNA]</scope>
    <source>
        <strain evidence="2">ATCC 25592 / DSM 43247 / BCRC 13721 / JCM 3198 / KCTC 3076 / NBRC 16047 / NCTC 10667</strain>
    </source>
</reference>
<protein>
    <submittedName>
        <fullName evidence="1">Uncharacterized protein</fullName>
    </submittedName>
</protein>
<name>D0LE35_GORB4</name>
<evidence type="ECO:0000313" key="1">
    <source>
        <dbReference type="EMBL" id="ACY22627.1"/>
    </source>
</evidence>
<dbReference type="Proteomes" id="UP000001219">
    <property type="component" value="Chromosome"/>
</dbReference>
<dbReference type="OrthoDB" id="4140166at2"/>
<dbReference type="EMBL" id="CP001802">
    <property type="protein sequence ID" value="ACY22627.1"/>
    <property type="molecule type" value="Genomic_DNA"/>
</dbReference>
<sequence length="185" mass="20893">MINLNLVDKYPVGPGTRVGEDPSIWNRTWAGYDPHATDAVNFEQNRGVWKIAHSKGNRERITTMSLSHVIKIIAEVDHIEDIPLHGGGVKQAVVAARVRGPGDPDYDRLIDTTIDPFRNPVRYLPDDAADSICLCGCGAELSRGRRWVPGHDQRALHDRVTQGWGSVERFIRWYDDEHRRPSTVH</sequence>
<accession>D0LE35</accession>
<proteinExistence type="predicted"/>
<dbReference type="KEGG" id="gbr:Gbro_3432"/>